<organism evidence="7">
    <name type="scientific">Lysobacter firmicutimachus</name>
    <dbReference type="NCBI Taxonomy" id="1792846"/>
    <lineage>
        <taxon>Bacteria</taxon>
        <taxon>Pseudomonadati</taxon>
        <taxon>Pseudomonadota</taxon>
        <taxon>Gammaproteobacteria</taxon>
        <taxon>Lysobacterales</taxon>
        <taxon>Lysobacteraceae</taxon>
        <taxon>Lysobacter</taxon>
    </lineage>
</organism>
<dbReference type="RefSeq" id="WP_363800896.1">
    <property type="nucleotide sequence ID" value="NZ_CP159925.1"/>
</dbReference>
<accession>A0AAU8N222</accession>
<evidence type="ECO:0000256" key="6">
    <source>
        <dbReference type="SAM" id="MobiDB-lite"/>
    </source>
</evidence>
<protein>
    <submittedName>
        <fullName evidence="7">Aminotransferase class IV</fullName>
    </submittedName>
</protein>
<dbReference type="InterPro" id="IPR036038">
    <property type="entry name" value="Aminotransferase-like"/>
</dbReference>
<dbReference type="Gene3D" id="3.20.10.10">
    <property type="entry name" value="D-amino Acid Aminotransferase, subunit A, domain 2"/>
    <property type="match status" value="1"/>
</dbReference>
<sequence>MRLPGGGGRRRHRAGAALGDQFLCNRVGWEWCRASVGKIRRHGAAPPDRHQLGASPPAGTRLAVHSRTPERRRAMRVWCNGAMREGAAIEPGDRGFTLGDGLFETLRWADGAARHLDRHLARLRAGAAFLGIPLRWSDAELGAAMAAVVREPGLEQAAIRLSLSRGPSARGLLPPSEPRPTVVVSAGPLPPAGSATAIVARSTRRNEYSPLSRIKSLCYLDNVIAAREAAECGADQALLLNTAGRLAESAAANLFLVSAGELLTPPVSDGALPGIARQLLIERCGAIERPLDVEALISADHAFLSNSLGLRALNRIDGRTLAVDESLLSALATRIDR</sequence>
<evidence type="ECO:0000256" key="2">
    <source>
        <dbReference type="ARBA" id="ARBA00009320"/>
    </source>
</evidence>
<dbReference type="CDD" id="cd00449">
    <property type="entry name" value="PLPDE_IV"/>
    <property type="match status" value="1"/>
</dbReference>
<dbReference type="PANTHER" id="PTHR42743">
    <property type="entry name" value="AMINO-ACID AMINOTRANSFERASE"/>
    <property type="match status" value="1"/>
</dbReference>
<evidence type="ECO:0000256" key="1">
    <source>
        <dbReference type="ARBA" id="ARBA00001933"/>
    </source>
</evidence>
<evidence type="ECO:0000256" key="4">
    <source>
        <dbReference type="RuleBase" id="RU004106"/>
    </source>
</evidence>
<dbReference type="GO" id="GO:0008153">
    <property type="term" value="P:4-aminobenzoate biosynthetic process"/>
    <property type="evidence" value="ECO:0007669"/>
    <property type="project" value="TreeGrafter"/>
</dbReference>
<dbReference type="PANTHER" id="PTHR42743:SF2">
    <property type="entry name" value="AMINODEOXYCHORISMATE LYASE"/>
    <property type="match status" value="1"/>
</dbReference>
<dbReference type="GO" id="GO:0008696">
    <property type="term" value="F:4-amino-4-deoxychorismate lyase activity"/>
    <property type="evidence" value="ECO:0007669"/>
    <property type="project" value="TreeGrafter"/>
</dbReference>
<dbReference type="Pfam" id="PF01063">
    <property type="entry name" value="Aminotran_4"/>
    <property type="match status" value="1"/>
</dbReference>
<dbReference type="AlphaFoldDB" id="A0AAU8N222"/>
<evidence type="ECO:0000256" key="5">
    <source>
        <dbReference type="RuleBase" id="RU004516"/>
    </source>
</evidence>
<feature type="region of interest" description="Disordered" evidence="6">
    <location>
        <begin position="42"/>
        <end position="61"/>
    </location>
</feature>
<evidence type="ECO:0000256" key="3">
    <source>
        <dbReference type="ARBA" id="ARBA00022898"/>
    </source>
</evidence>
<evidence type="ECO:0000313" key="7">
    <source>
        <dbReference type="EMBL" id="XCO77543.1"/>
    </source>
</evidence>
<comment type="similarity">
    <text evidence="2 4">Belongs to the class-IV pyridoxal-phosphate-dependent aminotransferase family.</text>
</comment>
<dbReference type="GO" id="GO:0008483">
    <property type="term" value="F:transaminase activity"/>
    <property type="evidence" value="ECO:0007669"/>
    <property type="project" value="UniProtKB-KW"/>
</dbReference>
<keyword evidence="7" id="KW-0032">Aminotransferase</keyword>
<proteinExistence type="inferred from homology"/>
<name>A0AAU8N222_9GAMM</name>
<dbReference type="PROSITE" id="PS00770">
    <property type="entry name" value="AA_TRANSFER_CLASS_4"/>
    <property type="match status" value="1"/>
</dbReference>
<reference evidence="7" key="1">
    <citation type="submission" date="2024-06" db="EMBL/GenBank/DDBJ databases">
        <authorList>
            <person name="Li S."/>
        </authorList>
    </citation>
    <scope>NUCLEOTIDE SEQUENCE</scope>
    <source>
        <strain evidence="7">SR10</strain>
    </source>
</reference>
<dbReference type="InterPro" id="IPR001544">
    <property type="entry name" value="Aminotrans_IV"/>
</dbReference>
<dbReference type="InterPro" id="IPR018300">
    <property type="entry name" value="Aminotrans_IV_CS"/>
</dbReference>
<dbReference type="EMBL" id="CP159925">
    <property type="protein sequence ID" value="XCO77543.1"/>
    <property type="molecule type" value="Genomic_DNA"/>
</dbReference>
<dbReference type="SUPFAM" id="SSF56752">
    <property type="entry name" value="D-aminoacid aminotransferase-like PLP-dependent enzymes"/>
    <property type="match status" value="1"/>
</dbReference>
<dbReference type="GO" id="GO:0005829">
    <property type="term" value="C:cytosol"/>
    <property type="evidence" value="ECO:0007669"/>
    <property type="project" value="TreeGrafter"/>
</dbReference>
<keyword evidence="3 5" id="KW-0663">Pyridoxal phosphate</keyword>
<dbReference type="InterPro" id="IPR050571">
    <property type="entry name" value="Class-IV_PLP-Dep_Aminotrnsfr"/>
</dbReference>
<dbReference type="Gene3D" id="3.30.470.10">
    <property type="match status" value="1"/>
</dbReference>
<keyword evidence="7" id="KW-0808">Transferase</keyword>
<comment type="cofactor">
    <cofactor evidence="1 5">
        <name>pyridoxal 5'-phosphate</name>
        <dbReference type="ChEBI" id="CHEBI:597326"/>
    </cofactor>
</comment>
<dbReference type="InterPro" id="IPR043131">
    <property type="entry name" value="BCAT-like_N"/>
</dbReference>
<gene>
    <name evidence="7" type="ORF">ABU614_17875</name>
</gene>
<dbReference type="InterPro" id="IPR043132">
    <property type="entry name" value="BCAT-like_C"/>
</dbReference>